<name>A0A1U7J575_9CYAN</name>
<organism evidence="1 2">
    <name type="scientific">Phormidium tenue NIES-30</name>
    <dbReference type="NCBI Taxonomy" id="549789"/>
    <lineage>
        <taxon>Bacteria</taxon>
        <taxon>Bacillati</taxon>
        <taxon>Cyanobacteriota</taxon>
        <taxon>Cyanophyceae</taxon>
        <taxon>Oscillatoriophycideae</taxon>
        <taxon>Oscillatoriales</taxon>
        <taxon>Oscillatoriaceae</taxon>
        <taxon>Phormidium</taxon>
    </lineage>
</organism>
<proteinExistence type="predicted"/>
<sequence>MADSPSHFTPDELERWRFGLAQANLNNILCHCRDCDETWMASDDENLVCTCGSRRVEHIPCWQFPDG</sequence>
<dbReference type="EMBL" id="MRCG01000008">
    <property type="protein sequence ID" value="OKH47842.1"/>
    <property type="molecule type" value="Genomic_DNA"/>
</dbReference>
<dbReference type="RefSeq" id="WP_073608802.1">
    <property type="nucleotide sequence ID" value="NZ_MRCG01000008.1"/>
</dbReference>
<reference evidence="1 2" key="1">
    <citation type="submission" date="2016-11" db="EMBL/GenBank/DDBJ databases">
        <title>Draft Genome Sequences of Nine Cyanobacterial Strains from Diverse Habitats.</title>
        <authorList>
            <person name="Zhu T."/>
            <person name="Hou S."/>
            <person name="Lu X."/>
            <person name="Hess W.R."/>
        </authorList>
    </citation>
    <scope>NUCLEOTIDE SEQUENCE [LARGE SCALE GENOMIC DNA]</scope>
    <source>
        <strain evidence="1 2">NIES-30</strain>
    </source>
</reference>
<protein>
    <submittedName>
        <fullName evidence="1">Uncharacterized protein</fullName>
    </submittedName>
</protein>
<comment type="caution">
    <text evidence="1">The sequence shown here is derived from an EMBL/GenBank/DDBJ whole genome shotgun (WGS) entry which is preliminary data.</text>
</comment>
<keyword evidence="2" id="KW-1185">Reference proteome</keyword>
<dbReference type="STRING" id="549789.NIES30_12830"/>
<dbReference type="OrthoDB" id="488979at2"/>
<dbReference type="Proteomes" id="UP000185557">
    <property type="component" value="Unassembled WGS sequence"/>
</dbReference>
<evidence type="ECO:0000313" key="1">
    <source>
        <dbReference type="EMBL" id="OKH47842.1"/>
    </source>
</evidence>
<dbReference type="AlphaFoldDB" id="A0A1U7J575"/>
<gene>
    <name evidence="1" type="ORF">NIES30_12830</name>
</gene>
<evidence type="ECO:0000313" key="2">
    <source>
        <dbReference type="Proteomes" id="UP000185557"/>
    </source>
</evidence>
<accession>A0A1U7J575</accession>